<reference evidence="2" key="1">
    <citation type="journal article" date="2019" name="Mol. Biol. Evol.">
        <title>Blast fungal genomes show frequent chromosomal changes, gene gains and losses, and effector gene turnover.</title>
        <authorList>
            <person name="Gomez Luciano L.B."/>
            <person name="Jason Tsai I."/>
            <person name="Chuma I."/>
            <person name="Tosa Y."/>
            <person name="Chen Y.H."/>
            <person name="Li J.Y."/>
            <person name="Li M.Y."/>
            <person name="Jade Lu M.Y."/>
            <person name="Nakayashiki H."/>
            <person name="Li W.H."/>
        </authorList>
    </citation>
    <scope>NUCLEOTIDE SEQUENCE</scope>
    <source>
        <strain evidence="2">NI907</strain>
    </source>
</reference>
<dbReference type="Proteomes" id="UP000515153">
    <property type="component" value="Unplaced"/>
</dbReference>
<sequence length="111" mass="12281">MNPAMQTVSAAAVGRIDFEPNRPLENVPTHHFVAGTRRSVRQQDRIFSLTPDTAQAPNAVRLACVWRLDAMPIKCKRVQRYHSGALLAHTHAAIVNGDEHRRAANGHLNQG</sequence>
<evidence type="ECO:0000313" key="1">
    <source>
        <dbReference type="Proteomes" id="UP000515153"/>
    </source>
</evidence>
<accession>A0A6P8BK73</accession>
<gene>
    <name evidence="2" type="ORF">PgNI_01611</name>
</gene>
<reference evidence="2" key="2">
    <citation type="submission" date="2019-10" db="EMBL/GenBank/DDBJ databases">
        <authorList>
            <consortium name="NCBI Genome Project"/>
        </authorList>
    </citation>
    <scope>NUCLEOTIDE SEQUENCE</scope>
    <source>
        <strain evidence="2">NI907</strain>
    </source>
</reference>
<proteinExistence type="predicted"/>
<dbReference type="RefSeq" id="XP_030987620.1">
    <property type="nucleotide sequence ID" value="XM_031121682.1"/>
</dbReference>
<evidence type="ECO:0000313" key="2">
    <source>
        <dbReference type="RefSeq" id="XP_030987620.1"/>
    </source>
</evidence>
<dbReference type="AlphaFoldDB" id="A0A6P8BK73"/>
<name>A0A6P8BK73_PYRGI</name>
<reference evidence="2" key="3">
    <citation type="submission" date="2025-08" db="UniProtKB">
        <authorList>
            <consortium name="RefSeq"/>
        </authorList>
    </citation>
    <scope>IDENTIFICATION</scope>
    <source>
        <strain evidence="2">NI907</strain>
    </source>
</reference>
<dbReference type="KEGG" id="pgri:PgNI_01611"/>
<keyword evidence="1" id="KW-1185">Reference proteome</keyword>
<dbReference type="GeneID" id="41956596"/>
<organism evidence="1 2">
    <name type="scientific">Pyricularia grisea</name>
    <name type="common">Crabgrass-specific blast fungus</name>
    <name type="synonym">Magnaporthe grisea</name>
    <dbReference type="NCBI Taxonomy" id="148305"/>
    <lineage>
        <taxon>Eukaryota</taxon>
        <taxon>Fungi</taxon>
        <taxon>Dikarya</taxon>
        <taxon>Ascomycota</taxon>
        <taxon>Pezizomycotina</taxon>
        <taxon>Sordariomycetes</taxon>
        <taxon>Sordariomycetidae</taxon>
        <taxon>Magnaporthales</taxon>
        <taxon>Pyriculariaceae</taxon>
        <taxon>Pyricularia</taxon>
    </lineage>
</organism>
<protein>
    <submittedName>
        <fullName evidence="2">Uncharacterized protein</fullName>
    </submittedName>
</protein>